<dbReference type="RefSeq" id="WP_230737097.1">
    <property type="nucleotide sequence ID" value="NZ_JAJNDB010000004.1"/>
</dbReference>
<keyword evidence="3" id="KW-1185">Reference proteome</keyword>
<name>A0ABS8PCL3_9PSEU</name>
<protein>
    <submittedName>
        <fullName evidence="2">DUF5655 domain-containing protein</fullName>
    </submittedName>
</protein>
<organism evidence="2 3">
    <name type="scientific">Actinomycetospora endophytica</name>
    <dbReference type="NCBI Taxonomy" id="2291215"/>
    <lineage>
        <taxon>Bacteria</taxon>
        <taxon>Bacillati</taxon>
        <taxon>Actinomycetota</taxon>
        <taxon>Actinomycetes</taxon>
        <taxon>Pseudonocardiales</taxon>
        <taxon>Pseudonocardiaceae</taxon>
        <taxon>Actinomycetospora</taxon>
    </lineage>
</organism>
<comment type="caution">
    <text evidence="2">The sequence shown here is derived from an EMBL/GenBank/DDBJ whole genome shotgun (WGS) entry which is preliminary data.</text>
</comment>
<dbReference type="EMBL" id="JAJNDB010000004">
    <property type="protein sequence ID" value="MCD2195733.1"/>
    <property type="molecule type" value="Genomic_DNA"/>
</dbReference>
<dbReference type="InterPro" id="IPR043714">
    <property type="entry name" value="DUF5655"/>
</dbReference>
<sequence>MAAGMWHCPACGRTFAQRRQTHTCRPLGNVDDHFTGSAPEVRATFDRIVEMVSALGPVEVLAERTRLALHARMSFAALMPRRRWLDGHLVLAREISSPRFRKIEIYSPRNVLHAFRLTGPGDVDDQFREWLAEAYEVGRQHHHR</sequence>
<feature type="domain" description="DUF5655" evidence="1">
    <location>
        <begin position="30"/>
        <end position="137"/>
    </location>
</feature>
<dbReference type="Pfam" id="PF18899">
    <property type="entry name" value="DUF5655"/>
    <property type="match status" value="1"/>
</dbReference>
<accession>A0ABS8PCL3</accession>
<dbReference type="Proteomes" id="UP001199469">
    <property type="component" value="Unassembled WGS sequence"/>
</dbReference>
<gene>
    <name evidence="2" type="ORF">LQ327_20385</name>
</gene>
<evidence type="ECO:0000313" key="2">
    <source>
        <dbReference type="EMBL" id="MCD2195733.1"/>
    </source>
</evidence>
<evidence type="ECO:0000313" key="3">
    <source>
        <dbReference type="Proteomes" id="UP001199469"/>
    </source>
</evidence>
<evidence type="ECO:0000259" key="1">
    <source>
        <dbReference type="Pfam" id="PF18899"/>
    </source>
</evidence>
<reference evidence="2 3" key="1">
    <citation type="submission" date="2021-11" db="EMBL/GenBank/DDBJ databases">
        <title>Draft genome sequence of Actinomycetospora sp. SF1 isolated from the rhizosphere soil.</title>
        <authorList>
            <person name="Duangmal K."/>
            <person name="Chantavorakit T."/>
        </authorList>
    </citation>
    <scope>NUCLEOTIDE SEQUENCE [LARGE SCALE GENOMIC DNA]</scope>
    <source>
        <strain evidence="2 3">TBRC 5722</strain>
    </source>
</reference>
<proteinExistence type="predicted"/>